<name>A0A0A2X5A9_9GAMM</name>
<dbReference type="STRING" id="1300345.LF41_991"/>
<comment type="caution">
    <text evidence="6">The sequence shown here is derived from an EMBL/GenBank/DDBJ whole genome shotgun (WGS) entry which is preliminary data.</text>
</comment>
<evidence type="ECO:0000313" key="7">
    <source>
        <dbReference type="Proteomes" id="UP000030518"/>
    </source>
</evidence>
<dbReference type="eggNOG" id="COG2230">
    <property type="taxonomic scope" value="Bacteria"/>
</dbReference>
<keyword evidence="4" id="KW-0949">S-adenosyl-L-methionine</keyword>
<dbReference type="NCBIfam" id="NF008686">
    <property type="entry name" value="PRK11705.1"/>
    <property type="match status" value="1"/>
</dbReference>
<dbReference type="GO" id="GO:0008610">
    <property type="term" value="P:lipid biosynthetic process"/>
    <property type="evidence" value="ECO:0007669"/>
    <property type="project" value="InterPro"/>
</dbReference>
<proteinExistence type="inferred from homology"/>
<dbReference type="PATRIC" id="fig|1300345.3.peg.312"/>
<evidence type="ECO:0000256" key="2">
    <source>
        <dbReference type="ARBA" id="ARBA00022603"/>
    </source>
</evidence>
<dbReference type="AlphaFoldDB" id="A0A0A2X5A9"/>
<dbReference type="InterPro" id="IPR029063">
    <property type="entry name" value="SAM-dependent_MTases_sf"/>
</dbReference>
<keyword evidence="2" id="KW-0489">Methyltransferase</keyword>
<dbReference type="Pfam" id="PF02353">
    <property type="entry name" value="CMAS"/>
    <property type="match status" value="1"/>
</dbReference>
<dbReference type="CDD" id="cd02440">
    <property type="entry name" value="AdoMet_MTases"/>
    <property type="match status" value="1"/>
</dbReference>
<keyword evidence="5" id="KW-0443">Lipid metabolism</keyword>
<accession>A0A0A2X5A9</accession>
<dbReference type="Proteomes" id="UP000030518">
    <property type="component" value="Unassembled WGS sequence"/>
</dbReference>
<keyword evidence="3" id="KW-0808">Transferase</keyword>
<evidence type="ECO:0000256" key="1">
    <source>
        <dbReference type="ARBA" id="ARBA00010815"/>
    </source>
</evidence>
<reference evidence="6 7" key="1">
    <citation type="submission" date="2014-09" db="EMBL/GenBank/DDBJ databases">
        <title>Genome sequences of Lysobacter dokdonensis DS-58.</title>
        <authorList>
            <person name="Kim J.F."/>
            <person name="Kwak M.-J."/>
        </authorList>
    </citation>
    <scope>NUCLEOTIDE SEQUENCE [LARGE SCALE GENOMIC DNA]</scope>
    <source>
        <strain evidence="6 7">DS-58</strain>
    </source>
</reference>
<sequence>MSPHPFRRRIEHLFREADVRIDDARTGGRAAWDPRVHDARFFRRTLAQGSLGLGESYMDGWWDVADLDGMLFRLLSADIDQRVRGAGEVWDALRARVMNLQSETRAFEVGQRHYDLGNDLYRAMLGERLVYSCAYWRDADDLDAAQEAKLDLVCRKLLLRPGMRVLDIGCGWGEALKFAAQRYGISGVGVTVSREQADYARELCAGLPIEIRLQDYREIDATFDRVFSLGMFEHVGVRNYAAYFDVARRCLSPDAPDGGLFLLHTIGGATSVDHTDPWIARYIFPNSMLPSAKQIATDSEGRFVVEDWHNFGADYDRTLQAWRANVEAAWDRLPARYDERFRRMWRFYLGASMASFRARHIHLWQIVLSPGGVPGGYVAPR</sequence>
<evidence type="ECO:0000256" key="3">
    <source>
        <dbReference type="ARBA" id="ARBA00022679"/>
    </source>
</evidence>
<dbReference type="PANTHER" id="PTHR43667:SF1">
    <property type="entry name" value="CYCLOPROPANE-FATTY-ACYL-PHOSPHOLIPID SYNTHASE"/>
    <property type="match status" value="1"/>
</dbReference>
<dbReference type="Gene3D" id="3.40.50.150">
    <property type="entry name" value="Vaccinia Virus protein VP39"/>
    <property type="match status" value="1"/>
</dbReference>
<comment type="similarity">
    <text evidence="1">Belongs to the CFA/CMAS family.</text>
</comment>
<dbReference type="InterPro" id="IPR003333">
    <property type="entry name" value="CMAS"/>
</dbReference>
<dbReference type="RefSeq" id="WP_036164815.1">
    <property type="nucleotide sequence ID" value="NZ_JRKJ01000002.1"/>
</dbReference>
<dbReference type="GO" id="GO:0032259">
    <property type="term" value="P:methylation"/>
    <property type="evidence" value="ECO:0007669"/>
    <property type="project" value="UniProtKB-KW"/>
</dbReference>
<gene>
    <name evidence="6" type="ORF">LF41_991</name>
</gene>
<organism evidence="6 7">
    <name type="scientific">Lysobacter dokdonensis DS-58</name>
    <dbReference type="NCBI Taxonomy" id="1300345"/>
    <lineage>
        <taxon>Bacteria</taxon>
        <taxon>Pseudomonadati</taxon>
        <taxon>Pseudomonadota</taxon>
        <taxon>Gammaproteobacteria</taxon>
        <taxon>Lysobacterales</taxon>
        <taxon>Lysobacteraceae</taxon>
        <taxon>Noviluteimonas</taxon>
    </lineage>
</organism>
<evidence type="ECO:0000256" key="4">
    <source>
        <dbReference type="ARBA" id="ARBA00022691"/>
    </source>
</evidence>
<dbReference type="GO" id="GO:0008168">
    <property type="term" value="F:methyltransferase activity"/>
    <property type="evidence" value="ECO:0007669"/>
    <property type="project" value="UniProtKB-KW"/>
</dbReference>
<dbReference type="InterPro" id="IPR050723">
    <property type="entry name" value="CFA/CMAS"/>
</dbReference>
<dbReference type="PANTHER" id="PTHR43667">
    <property type="entry name" value="CYCLOPROPANE-FATTY-ACYL-PHOSPHOLIPID SYNTHASE"/>
    <property type="match status" value="1"/>
</dbReference>
<evidence type="ECO:0000313" key="6">
    <source>
        <dbReference type="EMBL" id="KGQ20454.1"/>
    </source>
</evidence>
<dbReference type="PIRSF" id="PIRSF003085">
    <property type="entry name" value="CMAS"/>
    <property type="match status" value="1"/>
</dbReference>
<dbReference type="EMBL" id="JRKJ01000002">
    <property type="protein sequence ID" value="KGQ20454.1"/>
    <property type="molecule type" value="Genomic_DNA"/>
</dbReference>
<keyword evidence="7" id="KW-1185">Reference proteome</keyword>
<dbReference type="SUPFAM" id="SSF53335">
    <property type="entry name" value="S-adenosyl-L-methionine-dependent methyltransferases"/>
    <property type="match status" value="1"/>
</dbReference>
<protein>
    <submittedName>
        <fullName evidence="6">Cyclopropane-fatty-acyl-phospholipid synthase</fullName>
    </submittedName>
</protein>
<dbReference type="OrthoDB" id="9782855at2"/>
<evidence type="ECO:0000256" key="5">
    <source>
        <dbReference type="ARBA" id="ARBA00023098"/>
    </source>
</evidence>